<evidence type="ECO:0000313" key="1">
    <source>
        <dbReference type="EMBL" id="AIG43526.1"/>
    </source>
</evidence>
<proteinExistence type="predicted"/>
<reference evidence="1 2" key="1">
    <citation type="journal article" date="2014" name="Genome Announc.">
        <title>Whole-Genome Sequence of Streptococcus suis Serotype 4 Reference Strain 6407.</title>
        <authorList>
            <person name="Wang K."/>
            <person name="Chen J."/>
            <person name="Yao H."/>
            <person name="Lu C."/>
        </authorList>
    </citation>
    <scope>NUCLEOTIDE SEQUENCE [LARGE SCALE GENOMIC DNA]</scope>
    <source>
        <strain evidence="1">6407</strain>
    </source>
</reference>
<dbReference type="AlphaFoldDB" id="A0A075SJF1"/>
<accession>A0A075SJF1</accession>
<dbReference type="EMBL" id="CP008921">
    <property type="protein sequence ID" value="AIG43526.1"/>
    <property type="molecule type" value="Genomic_DNA"/>
</dbReference>
<protein>
    <submittedName>
        <fullName evidence="1">Uncharacterized protein</fullName>
    </submittedName>
</protein>
<dbReference type="RefSeq" id="WP_024381318.1">
    <property type="nucleotide sequence ID" value="NZ_ALLE01000002.1"/>
</dbReference>
<organism evidence="1 2">
    <name type="scientific">Streptococcus suis 6407</name>
    <dbReference type="NCBI Taxonomy" id="1214179"/>
    <lineage>
        <taxon>Bacteria</taxon>
        <taxon>Bacillati</taxon>
        <taxon>Bacillota</taxon>
        <taxon>Bacilli</taxon>
        <taxon>Lactobacillales</taxon>
        <taxon>Streptococcaceae</taxon>
        <taxon>Streptococcus</taxon>
    </lineage>
</organism>
<dbReference type="HOGENOM" id="CLU_151346_0_0_9"/>
<name>A0A075SJF1_STRSU</name>
<dbReference type="PATRIC" id="fig|1214179.4.peg.1085"/>
<sequence>MKLLHSKSIRNCTELEEAIHQAEVERFSEMIASLPNYDCDIDVTFEDDYHKEMNYPLAYESNLHRIFEFIETQDIKNGVDTYLTDENDLAFRAFGQHYMANGKDGLLTTLITVKSFGEGRSPIDMSKVFTPPTQSLEKELSV</sequence>
<gene>
    <name evidence="1" type="ORF">ID09_05600</name>
</gene>
<evidence type="ECO:0000313" key="2">
    <source>
        <dbReference type="Proteomes" id="UP000028185"/>
    </source>
</evidence>
<dbReference type="Proteomes" id="UP000028185">
    <property type="component" value="Chromosome"/>
</dbReference>